<reference evidence="2" key="1">
    <citation type="submission" date="2022-05" db="EMBL/GenBank/DDBJ databases">
        <title>Single-amplified genomics reveal most streamlined microbe among free-living bacteria.</title>
        <authorList>
            <person name="Roda-Garcia J."/>
            <person name="Haro-Moreno J.M."/>
            <person name="Rodriguez-Valera F."/>
            <person name="Almagro-Moreno S."/>
            <person name="Lopez-Perez M."/>
        </authorList>
    </citation>
    <scope>NUCLEOTIDE SEQUENCE</scope>
    <source>
        <strain evidence="2">TMED112-D2-2</strain>
    </source>
</reference>
<dbReference type="Pfam" id="PF10003">
    <property type="entry name" value="DUF2244"/>
    <property type="match status" value="1"/>
</dbReference>
<keyword evidence="1" id="KW-1133">Transmembrane helix</keyword>
<keyword evidence="1" id="KW-0812">Transmembrane</keyword>
<feature type="transmembrane region" description="Helical" evidence="1">
    <location>
        <begin position="52"/>
        <end position="69"/>
    </location>
</feature>
<dbReference type="AlphaFoldDB" id="A0A9Q8TYB0"/>
<name>A0A9Q8TYB0_9GAMM</name>
<dbReference type="InterPro" id="IPR019253">
    <property type="entry name" value="DUF2244_TM"/>
</dbReference>
<gene>
    <name evidence="2" type="ORF">M9B40_00510</name>
</gene>
<sequence>MIKFNDRKHYSLINIKPNNSSTINENIIFFGFLGLLCLTFGIGFFFLGATLILPFAGIEIIALIIVLRLNRNWSSQWQKIKIDKLYVEIEEKKGKQTKNKFDRFLSKFIVESKNGRKIYFVNKNTKIELGSFLTEKEKDKLINFLERKVQQFNFS</sequence>
<dbReference type="EMBL" id="CP097966">
    <property type="protein sequence ID" value="URQ63281.1"/>
    <property type="molecule type" value="Genomic_DNA"/>
</dbReference>
<protein>
    <submittedName>
        <fullName evidence="2">DUF2244 domain-containing protein</fullName>
    </submittedName>
</protein>
<evidence type="ECO:0000313" key="2">
    <source>
        <dbReference type="EMBL" id="URQ63281.1"/>
    </source>
</evidence>
<evidence type="ECO:0000256" key="1">
    <source>
        <dbReference type="SAM" id="Phobius"/>
    </source>
</evidence>
<keyword evidence="1" id="KW-0472">Membrane</keyword>
<keyword evidence="3" id="KW-1185">Reference proteome</keyword>
<accession>A0A9Q8TYB0</accession>
<dbReference type="Proteomes" id="UP001056381">
    <property type="component" value="Chromosome"/>
</dbReference>
<organism evidence="2 3">
    <name type="scientific">SAR86 cluster bacterium</name>
    <dbReference type="NCBI Taxonomy" id="2030880"/>
    <lineage>
        <taxon>Bacteria</taxon>
        <taxon>Pseudomonadati</taxon>
        <taxon>Pseudomonadota</taxon>
        <taxon>Gammaproteobacteria</taxon>
        <taxon>SAR86 cluster</taxon>
    </lineage>
</organism>
<feature type="transmembrane region" description="Helical" evidence="1">
    <location>
        <begin position="27"/>
        <end position="46"/>
    </location>
</feature>
<evidence type="ECO:0000313" key="3">
    <source>
        <dbReference type="Proteomes" id="UP001056381"/>
    </source>
</evidence>
<proteinExistence type="predicted"/>